<dbReference type="Pfam" id="PF06508">
    <property type="entry name" value="QueC"/>
    <property type="match status" value="1"/>
</dbReference>
<keyword evidence="4" id="KW-0547">Nucleotide-binding</keyword>
<evidence type="ECO:0000256" key="3">
    <source>
        <dbReference type="ARBA" id="ARBA00022723"/>
    </source>
</evidence>
<evidence type="ECO:0000256" key="6">
    <source>
        <dbReference type="ARBA" id="ARBA00022833"/>
    </source>
</evidence>
<gene>
    <name evidence="11" type="ORF">PX52LOC_03123</name>
</gene>
<evidence type="ECO:0000256" key="5">
    <source>
        <dbReference type="ARBA" id="ARBA00022785"/>
    </source>
</evidence>
<dbReference type="Proteomes" id="UP000324974">
    <property type="component" value="Chromosome"/>
</dbReference>
<proteinExistence type="inferred from homology"/>
<dbReference type="EMBL" id="CP042425">
    <property type="protein sequence ID" value="QEL16183.1"/>
    <property type="molecule type" value="Genomic_DNA"/>
</dbReference>
<evidence type="ECO:0000256" key="2">
    <source>
        <dbReference type="ARBA" id="ARBA00022598"/>
    </source>
</evidence>
<keyword evidence="12" id="KW-1185">Reference proteome</keyword>
<keyword evidence="5" id="KW-0671">Queuosine biosynthesis</keyword>
<dbReference type="GO" id="GO:0005524">
    <property type="term" value="F:ATP binding"/>
    <property type="evidence" value="ECO:0007669"/>
    <property type="project" value="UniProtKB-KW"/>
</dbReference>
<evidence type="ECO:0000313" key="12">
    <source>
        <dbReference type="Proteomes" id="UP000324974"/>
    </source>
</evidence>
<evidence type="ECO:0000256" key="4">
    <source>
        <dbReference type="ARBA" id="ARBA00022741"/>
    </source>
</evidence>
<comment type="similarity">
    <text evidence="8">Belongs to the QueC family.</text>
</comment>
<sequence>MPLPGSDAGWPPAVADGPLAVLVSGGLDSAVLLAEAVRVYPAVHPIFVRVGSVWEAAEFFHLTRFLAAIASPTLCPCVELVQPVGDLYGRHWSLTGHGTPGKESPDEDVYLPGRNVLLLAKPLLWCHLNGVPELATAPLTGNPFPDATADFYTGFARLVSQAVTGRVRVLRPYAALQLSKADVLRRGRGMPLAHTFSCIRPVGTRHCGTCNKCGERQAGFAAASVPDPTDYVD</sequence>
<comment type="pathway">
    <text evidence="1">Purine metabolism; 7-cyano-7-deazaguanine biosynthesis.</text>
</comment>
<dbReference type="OrthoDB" id="9789567at2"/>
<keyword evidence="7" id="KW-0067">ATP-binding</keyword>
<keyword evidence="6" id="KW-0862">Zinc</keyword>
<evidence type="ECO:0000256" key="10">
    <source>
        <dbReference type="ARBA" id="ARBA00047890"/>
    </source>
</evidence>
<keyword evidence="3" id="KW-0479">Metal-binding</keyword>
<dbReference type="PANTHER" id="PTHR42914:SF1">
    <property type="entry name" value="7-CYANO-7-DEAZAGUANINE SYNTHASE"/>
    <property type="match status" value="1"/>
</dbReference>
<protein>
    <recommendedName>
        <fullName evidence="9">7-cyano-7-deazaguanine synthase</fullName>
        <ecNumber evidence="9">6.3.4.20</ecNumber>
    </recommendedName>
</protein>
<name>A0A5C1AD93_9BACT</name>
<dbReference type="AlphaFoldDB" id="A0A5C1AD93"/>
<organism evidence="11 12">
    <name type="scientific">Limnoglobus roseus</name>
    <dbReference type="NCBI Taxonomy" id="2598579"/>
    <lineage>
        <taxon>Bacteria</taxon>
        <taxon>Pseudomonadati</taxon>
        <taxon>Planctomycetota</taxon>
        <taxon>Planctomycetia</taxon>
        <taxon>Gemmatales</taxon>
        <taxon>Gemmataceae</taxon>
        <taxon>Limnoglobus</taxon>
    </lineage>
</organism>
<dbReference type="InterPro" id="IPR014729">
    <property type="entry name" value="Rossmann-like_a/b/a_fold"/>
</dbReference>
<accession>A0A5C1AD93</accession>
<dbReference type="KEGG" id="lrs:PX52LOC_03123"/>
<comment type="catalytic activity">
    <reaction evidence="10">
        <text>7-carboxy-7-carbaguanine + NH4(+) + 2 ATP = 7-cyano-7-carbaguanine + 2 AMP + 2 diphosphate + 2 H(+)</text>
        <dbReference type="Rhea" id="RHEA:27982"/>
        <dbReference type="ChEBI" id="CHEBI:15378"/>
        <dbReference type="ChEBI" id="CHEBI:28938"/>
        <dbReference type="ChEBI" id="CHEBI:30616"/>
        <dbReference type="ChEBI" id="CHEBI:33019"/>
        <dbReference type="ChEBI" id="CHEBI:45075"/>
        <dbReference type="ChEBI" id="CHEBI:61036"/>
        <dbReference type="ChEBI" id="CHEBI:456215"/>
        <dbReference type="EC" id="6.3.4.20"/>
    </reaction>
</comment>
<evidence type="ECO:0000256" key="7">
    <source>
        <dbReference type="ARBA" id="ARBA00022840"/>
    </source>
</evidence>
<evidence type="ECO:0000256" key="8">
    <source>
        <dbReference type="ARBA" id="ARBA00037993"/>
    </source>
</evidence>
<dbReference type="EC" id="6.3.4.20" evidence="9"/>
<evidence type="ECO:0000256" key="9">
    <source>
        <dbReference type="ARBA" id="ARBA00039149"/>
    </source>
</evidence>
<dbReference type="RefSeq" id="WP_149110941.1">
    <property type="nucleotide sequence ID" value="NZ_CP042425.1"/>
</dbReference>
<dbReference type="GO" id="GO:0008616">
    <property type="term" value="P:tRNA queuosine(34) biosynthetic process"/>
    <property type="evidence" value="ECO:0007669"/>
    <property type="project" value="UniProtKB-KW"/>
</dbReference>
<dbReference type="SUPFAM" id="SSF52402">
    <property type="entry name" value="Adenine nucleotide alpha hydrolases-like"/>
    <property type="match status" value="1"/>
</dbReference>
<reference evidence="12" key="1">
    <citation type="submission" date="2019-08" db="EMBL/GenBank/DDBJ databases">
        <title>Limnoglobus roseus gen. nov., sp. nov., a novel freshwater planctomycete with a giant genome from the family Gemmataceae.</title>
        <authorList>
            <person name="Kulichevskaya I.S."/>
            <person name="Naumoff D.G."/>
            <person name="Miroshnikov K."/>
            <person name="Ivanova A."/>
            <person name="Philippov D.A."/>
            <person name="Hakobyan A."/>
            <person name="Rijpstra I.C."/>
            <person name="Sinninghe Damste J.S."/>
            <person name="Liesack W."/>
            <person name="Dedysh S.N."/>
        </authorList>
    </citation>
    <scope>NUCLEOTIDE SEQUENCE [LARGE SCALE GENOMIC DNA]</scope>
    <source>
        <strain evidence="12">PX52</strain>
    </source>
</reference>
<dbReference type="GO" id="GO:0016874">
    <property type="term" value="F:ligase activity"/>
    <property type="evidence" value="ECO:0007669"/>
    <property type="project" value="UniProtKB-KW"/>
</dbReference>
<dbReference type="GO" id="GO:0046872">
    <property type="term" value="F:metal ion binding"/>
    <property type="evidence" value="ECO:0007669"/>
    <property type="project" value="UniProtKB-KW"/>
</dbReference>
<evidence type="ECO:0000256" key="1">
    <source>
        <dbReference type="ARBA" id="ARBA00005061"/>
    </source>
</evidence>
<dbReference type="InterPro" id="IPR018317">
    <property type="entry name" value="QueC"/>
</dbReference>
<dbReference type="PANTHER" id="PTHR42914">
    <property type="entry name" value="7-CYANO-7-DEAZAGUANINE SYNTHASE"/>
    <property type="match status" value="1"/>
</dbReference>
<dbReference type="Gene3D" id="3.40.50.620">
    <property type="entry name" value="HUPs"/>
    <property type="match status" value="1"/>
</dbReference>
<evidence type="ECO:0000313" key="11">
    <source>
        <dbReference type="EMBL" id="QEL16183.1"/>
    </source>
</evidence>
<keyword evidence="2" id="KW-0436">Ligase</keyword>